<feature type="binding site" evidence="6">
    <location>
        <position position="126"/>
    </location>
    <ligand>
        <name>orotate</name>
        <dbReference type="ChEBI" id="CHEBI:30839"/>
    </ligand>
</feature>
<name>E4KQX7_9LACT</name>
<evidence type="ECO:0000256" key="2">
    <source>
        <dbReference type="ARBA" id="ARBA00011971"/>
    </source>
</evidence>
<dbReference type="PANTHER" id="PTHR19278">
    <property type="entry name" value="OROTATE PHOSPHORIBOSYLTRANSFERASE"/>
    <property type="match status" value="1"/>
</dbReference>
<protein>
    <recommendedName>
        <fullName evidence="2 6">Orotate phosphoribosyltransferase</fullName>
        <shortName evidence="6">OPRT</shortName>
        <shortName evidence="6">OPRTase</shortName>
        <ecNumber evidence="2 6">2.4.2.10</ecNumber>
    </recommendedName>
</protein>
<dbReference type="EMBL" id="AENN01000017">
    <property type="protein sequence ID" value="EFR30800.1"/>
    <property type="molecule type" value="Genomic_DNA"/>
</dbReference>
<keyword evidence="6" id="KW-0460">Magnesium</keyword>
<comment type="cofactor">
    <cofactor evidence="6">
        <name>Mg(2+)</name>
        <dbReference type="ChEBI" id="CHEBI:18420"/>
    </cofactor>
</comment>
<dbReference type="GO" id="GO:0004588">
    <property type="term" value="F:orotate phosphoribosyltransferase activity"/>
    <property type="evidence" value="ECO:0007669"/>
    <property type="project" value="UniProtKB-UniRule"/>
</dbReference>
<feature type="domain" description="Phosphoribosyltransferase" evidence="7">
    <location>
        <begin position="52"/>
        <end position="153"/>
    </location>
</feature>
<dbReference type="HAMAP" id="MF_01208">
    <property type="entry name" value="PyrE"/>
    <property type="match status" value="1"/>
</dbReference>
<dbReference type="NCBIfam" id="TIGR00336">
    <property type="entry name" value="pyrE"/>
    <property type="match status" value="1"/>
</dbReference>
<dbReference type="Gene3D" id="3.40.50.2020">
    <property type="match status" value="1"/>
</dbReference>
<comment type="caution">
    <text evidence="8">The sequence shown here is derived from an EMBL/GenBank/DDBJ whole genome shotgun (WGS) entry which is preliminary data.</text>
</comment>
<evidence type="ECO:0000256" key="1">
    <source>
        <dbReference type="ARBA" id="ARBA00004889"/>
    </source>
</evidence>
<keyword evidence="4 6" id="KW-0808">Transferase</keyword>
<comment type="caution">
    <text evidence="6">Lacks conserved residue(s) required for the propagation of feature annotation.</text>
</comment>
<dbReference type="EC" id="2.4.2.10" evidence="2 6"/>
<feature type="binding site" evidence="6">
    <location>
        <position position="102"/>
    </location>
    <ligand>
        <name>5-phospho-alpha-D-ribose 1-diphosphate</name>
        <dbReference type="ChEBI" id="CHEBI:58017"/>
        <note>ligand shared between dimeric partners</note>
    </ligand>
</feature>
<comment type="pathway">
    <text evidence="1 6">Pyrimidine metabolism; UMP biosynthesis via de novo pathway; UMP from orotate: step 1/2.</text>
</comment>
<dbReference type="STRING" id="908337.HMPREF9257_0687"/>
<dbReference type="eggNOG" id="COG0461">
    <property type="taxonomic scope" value="Bacteria"/>
</dbReference>
<dbReference type="RefSeq" id="WP_006418960.1">
    <property type="nucleotide sequence ID" value="NZ_AENN01000017.1"/>
</dbReference>
<dbReference type="InterPro" id="IPR004467">
    <property type="entry name" value="Or_phspho_trans_dom"/>
</dbReference>
<feature type="binding site" description="in other chain" evidence="6">
    <location>
        <begin position="122"/>
        <end position="130"/>
    </location>
    <ligand>
        <name>5-phospho-alpha-D-ribose 1-diphosphate</name>
        <dbReference type="ChEBI" id="CHEBI:58017"/>
        <note>ligand shared between dimeric partners</note>
    </ligand>
</feature>
<evidence type="ECO:0000256" key="5">
    <source>
        <dbReference type="ARBA" id="ARBA00022975"/>
    </source>
</evidence>
<dbReference type="AlphaFoldDB" id="E4KQX7"/>
<dbReference type="UniPathway" id="UPA00070">
    <property type="reaction ID" value="UER00119"/>
</dbReference>
<dbReference type="GO" id="GO:0044205">
    <property type="term" value="P:'de novo' UMP biosynthetic process"/>
    <property type="evidence" value="ECO:0007669"/>
    <property type="project" value="UniProtKB-UniRule"/>
</dbReference>
<evidence type="ECO:0000313" key="9">
    <source>
        <dbReference type="Proteomes" id="UP000005990"/>
    </source>
</evidence>
<reference evidence="8 9" key="1">
    <citation type="submission" date="2010-10" db="EMBL/GenBank/DDBJ databases">
        <authorList>
            <person name="Durkin A.S."/>
            <person name="Madupu R."/>
            <person name="Torralba M."/>
            <person name="Gillis M."/>
            <person name="Methe B."/>
            <person name="Sutton G."/>
            <person name="Nelson K.E."/>
        </authorList>
    </citation>
    <scope>NUCLEOTIDE SEQUENCE [LARGE SCALE GENOMIC DNA]</scope>
    <source>
        <strain evidence="8 9">ACS-139-V-Col8</strain>
    </source>
</reference>
<keyword evidence="5 6" id="KW-0665">Pyrimidine biosynthesis</keyword>
<dbReference type="InterPro" id="IPR029057">
    <property type="entry name" value="PRTase-like"/>
</dbReference>
<dbReference type="PANTHER" id="PTHR19278:SF9">
    <property type="entry name" value="URIDINE 5'-MONOPHOSPHATE SYNTHASE"/>
    <property type="match status" value="1"/>
</dbReference>
<gene>
    <name evidence="6 8" type="primary">pyrE</name>
    <name evidence="8" type="ORF">HMPREF9257_0687</name>
</gene>
<sequence length="211" mass="22830">MLSPQEIAQILLDRQAVSLSPDQPYTWTSGLKAPIYCDNRLLIGYPQERNQIEESFIQLIQTHYPDADVIAGTATAGIPHAAIIAHQLNLPMIYVRASAKGHGKQNTIEGPLKPGQKVVMIEDLISTGGSVIAAADVVQAAGGKVLGCLAIFDYQLDSSKTAFTQAGYDYHTLSNYLALVDQATQNPDLAHAKATLTAWHQDPLAWTKVHS</sequence>
<evidence type="ECO:0000313" key="8">
    <source>
        <dbReference type="EMBL" id="EFR30800.1"/>
    </source>
</evidence>
<evidence type="ECO:0000256" key="6">
    <source>
        <dbReference type="HAMAP-Rule" id="MF_01208"/>
    </source>
</evidence>
<dbReference type="OrthoDB" id="9802134at2"/>
<accession>E4KQX7</accession>
<comment type="subunit">
    <text evidence="6">Homodimer.</text>
</comment>
<dbReference type="InterPro" id="IPR000836">
    <property type="entry name" value="PRTase_dom"/>
</dbReference>
<dbReference type="Proteomes" id="UP000005990">
    <property type="component" value="Unassembled WGS sequence"/>
</dbReference>
<keyword evidence="3 6" id="KW-0328">Glycosyltransferase</keyword>
<proteinExistence type="inferred from homology"/>
<organism evidence="8 9">
    <name type="scientific">Eremococcus coleocola ACS-139-V-Col8</name>
    <dbReference type="NCBI Taxonomy" id="908337"/>
    <lineage>
        <taxon>Bacteria</taxon>
        <taxon>Bacillati</taxon>
        <taxon>Bacillota</taxon>
        <taxon>Bacilli</taxon>
        <taxon>Lactobacillales</taxon>
        <taxon>Aerococcaceae</taxon>
        <taxon>Eremococcus</taxon>
    </lineage>
</organism>
<dbReference type="GO" id="GO:0000287">
    <property type="term" value="F:magnesium ion binding"/>
    <property type="evidence" value="ECO:0007669"/>
    <property type="project" value="UniProtKB-UniRule"/>
</dbReference>
<keyword evidence="9" id="KW-1185">Reference proteome</keyword>
<comment type="catalytic activity">
    <reaction evidence="6">
        <text>orotidine 5'-phosphate + diphosphate = orotate + 5-phospho-alpha-D-ribose 1-diphosphate</text>
        <dbReference type="Rhea" id="RHEA:10380"/>
        <dbReference type="ChEBI" id="CHEBI:30839"/>
        <dbReference type="ChEBI" id="CHEBI:33019"/>
        <dbReference type="ChEBI" id="CHEBI:57538"/>
        <dbReference type="ChEBI" id="CHEBI:58017"/>
        <dbReference type="EC" id="2.4.2.10"/>
    </reaction>
</comment>
<dbReference type="InterPro" id="IPR023031">
    <property type="entry name" value="OPRT"/>
</dbReference>
<dbReference type="Pfam" id="PF00156">
    <property type="entry name" value="Pribosyltran"/>
    <property type="match status" value="1"/>
</dbReference>
<evidence type="ECO:0000259" key="7">
    <source>
        <dbReference type="Pfam" id="PF00156"/>
    </source>
</evidence>
<dbReference type="SUPFAM" id="SSF53271">
    <property type="entry name" value="PRTase-like"/>
    <property type="match status" value="1"/>
</dbReference>
<feature type="binding site" evidence="6">
    <location>
        <position position="100"/>
    </location>
    <ligand>
        <name>5-phospho-alpha-D-ribose 1-diphosphate</name>
        <dbReference type="ChEBI" id="CHEBI:58017"/>
        <note>ligand shared between dimeric partners</note>
    </ligand>
</feature>
<comment type="function">
    <text evidence="6">Catalyzes the transfer of a ribosyl phosphate group from 5-phosphoribose 1-diphosphate to orotate, leading to the formation of orotidine monophosphate (OMP).</text>
</comment>
<dbReference type="GO" id="GO:0019856">
    <property type="term" value="P:pyrimidine nucleobase biosynthetic process"/>
    <property type="evidence" value="ECO:0007669"/>
    <property type="project" value="TreeGrafter"/>
</dbReference>
<evidence type="ECO:0000256" key="4">
    <source>
        <dbReference type="ARBA" id="ARBA00022679"/>
    </source>
</evidence>
<evidence type="ECO:0000256" key="3">
    <source>
        <dbReference type="ARBA" id="ARBA00022676"/>
    </source>
</evidence>
<feature type="binding site" evidence="6">
    <location>
        <position position="96"/>
    </location>
    <ligand>
        <name>5-phospho-alpha-D-ribose 1-diphosphate</name>
        <dbReference type="ChEBI" id="CHEBI:58017"/>
        <note>ligand shared between dimeric partners</note>
    </ligand>
</feature>
<comment type="similarity">
    <text evidence="6">Belongs to the purine/pyrimidine phosphoribosyltransferase family. PyrE subfamily.</text>
</comment>
<dbReference type="CDD" id="cd06223">
    <property type="entry name" value="PRTases_typeI"/>
    <property type="match status" value="1"/>
</dbReference>